<dbReference type="EMBL" id="GBRH01264562">
    <property type="protein sequence ID" value="JAD33333.1"/>
    <property type="molecule type" value="Transcribed_RNA"/>
</dbReference>
<protein>
    <submittedName>
        <fullName evidence="1">Uncharacterized protein</fullName>
    </submittedName>
</protein>
<sequence length="54" mass="5919">MNCSSATSDKLQLLNVCRGLLCTPSLATSGLQSQLRASTMQCPSLRRRNRHLPC</sequence>
<reference evidence="1" key="1">
    <citation type="submission" date="2014-09" db="EMBL/GenBank/DDBJ databases">
        <authorList>
            <person name="Magalhaes I.L.F."/>
            <person name="Oliveira U."/>
            <person name="Santos F.R."/>
            <person name="Vidigal T.H.D.A."/>
            <person name="Brescovit A.D."/>
            <person name="Santos A.J."/>
        </authorList>
    </citation>
    <scope>NUCLEOTIDE SEQUENCE</scope>
    <source>
        <tissue evidence="1">Shoot tissue taken approximately 20 cm above the soil surface</tissue>
    </source>
</reference>
<proteinExistence type="predicted"/>
<evidence type="ECO:0000313" key="1">
    <source>
        <dbReference type="EMBL" id="JAD33333.1"/>
    </source>
</evidence>
<dbReference type="AlphaFoldDB" id="A0A0A8Z6M8"/>
<organism evidence="1">
    <name type="scientific">Arundo donax</name>
    <name type="common">Giant reed</name>
    <name type="synonym">Donax arundinaceus</name>
    <dbReference type="NCBI Taxonomy" id="35708"/>
    <lineage>
        <taxon>Eukaryota</taxon>
        <taxon>Viridiplantae</taxon>
        <taxon>Streptophyta</taxon>
        <taxon>Embryophyta</taxon>
        <taxon>Tracheophyta</taxon>
        <taxon>Spermatophyta</taxon>
        <taxon>Magnoliopsida</taxon>
        <taxon>Liliopsida</taxon>
        <taxon>Poales</taxon>
        <taxon>Poaceae</taxon>
        <taxon>PACMAD clade</taxon>
        <taxon>Arundinoideae</taxon>
        <taxon>Arundineae</taxon>
        <taxon>Arundo</taxon>
    </lineage>
</organism>
<accession>A0A0A8Z6M8</accession>
<reference evidence="1" key="2">
    <citation type="journal article" date="2015" name="Data Brief">
        <title>Shoot transcriptome of the giant reed, Arundo donax.</title>
        <authorList>
            <person name="Barrero R.A."/>
            <person name="Guerrero F.D."/>
            <person name="Moolhuijzen P."/>
            <person name="Goolsby J.A."/>
            <person name="Tidwell J."/>
            <person name="Bellgard S.E."/>
            <person name="Bellgard M.I."/>
        </authorList>
    </citation>
    <scope>NUCLEOTIDE SEQUENCE</scope>
    <source>
        <tissue evidence="1">Shoot tissue taken approximately 20 cm above the soil surface</tissue>
    </source>
</reference>
<name>A0A0A8Z6M8_ARUDO</name>